<keyword evidence="4" id="KW-1185">Reference proteome</keyword>
<organism evidence="2 3">
    <name type="scientific">Rhizobium pisi</name>
    <dbReference type="NCBI Taxonomy" id="574561"/>
    <lineage>
        <taxon>Bacteria</taxon>
        <taxon>Pseudomonadati</taxon>
        <taxon>Pseudomonadota</taxon>
        <taxon>Alphaproteobacteria</taxon>
        <taxon>Hyphomicrobiales</taxon>
        <taxon>Rhizobiaceae</taxon>
        <taxon>Rhizobium/Agrobacterium group</taxon>
        <taxon>Rhizobium</taxon>
    </lineage>
</organism>
<reference evidence="2 3" key="1">
    <citation type="submission" date="2018-11" db="EMBL/GenBank/DDBJ databases">
        <authorList>
            <person name="Huo Y."/>
        </authorList>
    </citation>
    <scope>NUCLEOTIDE SEQUENCE [LARGE SCALE GENOMIC DNA]</scope>
    <source>
        <strain evidence="2 3">DSM 30132</strain>
    </source>
</reference>
<accession>A0A3R9BWQ6</accession>
<comment type="caution">
    <text evidence="2">The sequence shown here is derived from an EMBL/GenBank/DDBJ whole genome shotgun (WGS) entry which is preliminary data.</text>
</comment>
<evidence type="ECO:0000313" key="3">
    <source>
        <dbReference type="Proteomes" id="UP000277279"/>
    </source>
</evidence>
<proteinExistence type="predicted"/>
<dbReference type="OrthoDB" id="8397995at2"/>
<sequence length="64" mass="7478">MAAQRYSRRKNLNIYWTVFDKVVGQPAVINGFVMDMLTAEEADSLVDLLNRGNQASLWYYAEWF</sequence>
<evidence type="ECO:0000313" key="1">
    <source>
        <dbReference type="EMBL" id="MBB3139079.1"/>
    </source>
</evidence>
<evidence type="ECO:0000313" key="4">
    <source>
        <dbReference type="Proteomes" id="UP000518315"/>
    </source>
</evidence>
<dbReference type="RefSeq" id="WP_125851184.1">
    <property type="nucleotide sequence ID" value="NZ_JACHXH010000047.1"/>
</dbReference>
<name>A0A3R9BWQ6_9HYPH</name>
<evidence type="ECO:0000313" key="2">
    <source>
        <dbReference type="EMBL" id="RSB59315.1"/>
    </source>
</evidence>
<dbReference type="EMBL" id="JACHXH010000047">
    <property type="protein sequence ID" value="MBB3139079.1"/>
    <property type="molecule type" value="Genomic_DNA"/>
</dbReference>
<dbReference type="EMBL" id="RJJT01000046">
    <property type="protein sequence ID" value="RSB59315.1"/>
    <property type="molecule type" value="Genomic_DNA"/>
</dbReference>
<gene>
    <name evidence="2" type="ORF">EFD55_32715</name>
    <name evidence="1" type="ORF">FHS26_006860</name>
</gene>
<protein>
    <submittedName>
        <fullName evidence="2">Uncharacterized protein</fullName>
    </submittedName>
</protein>
<dbReference type="Proteomes" id="UP000518315">
    <property type="component" value="Unassembled WGS sequence"/>
</dbReference>
<reference evidence="1 4" key="2">
    <citation type="submission" date="2020-08" db="EMBL/GenBank/DDBJ databases">
        <title>Genomic Encyclopedia of Type Strains, Phase III (KMG-III): the genomes of soil and plant-associated and newly described type strains.</title>
        <authorList>
            <person name="Whitman W."/>
        </authorList>
    </citation>
    <scope>NUCLEOTIDE SEQUENCE [LARGE SCALE GENOMIC DNA]</scope>
    <source>
        <strain evidence="1 4">CECT 4113</strain>
    </source>
</reference>
<dbReference type="AlphaFoldDB" id="A0A3R9BWQ6"/>
<dbReference type="Proteomes" id="UP000277279">
    <property type="component" value="Unassembled WGS sequence"/>
</dbReference>